<gene>
    <name evidence="1" type="ORF">LEP1GSC187_0261</name>
</gene>
<sequence>MNKLEARKQYDSLILVGNHIYKIKNQTAREMIHLAFELLLLQSRELLRRMNELHQKTNSPEIRREVRRFRVLNKQISSIEATADVLCIPKMRKTLLKEFEHAAK</sequence>
<comment type="caution">
    <text evidence="1">The sequence shown here is derived from an EMBL/GenBank/DDBJ whole genome shotgun (WGS) entry which is preliminary data.</text>
</comment>
<evidence type="ECO:0000313" key="1">
    <source>
        <dbReference type="EMBL" id="EMO44664.1"/>
    </source>
</evidence>
<evidence type="ECO:0000313" key="2">
    <source>
        <dbReference type="Proteomes" id="UP000012160"/>
    </source>
</evidence>
<dbReference type="Proteomes" id="UP000012160">
    <property type="component" value="Unassembled WGS sequence"/>
</dbReference>
<dbReference type="EMBL" id="AHOQ02000038">
    <property type="protein sequence ID" value="EMO44664.1"/>
    <property type="molecule type" value="Genomic_DNA"/>
</dbReference>
<reference evidence="1 2" key="1">
    <citation type="submission" date="2013-01" db="EMBL/GenBank/DDBJ databases">
        <authorList>
            <person name="Harkins D.M."/>
            <person name="Durkin A.S."/>
            <person name="Brinkac L.M."/>
            <person name="Haft D.H."/>
            <person name="Selengut J.D."/>
            <person name="Sanka R."/>
            <person name="DePew J."/>
            <person name="Purushe J."/>
            <person name="Matthias M.A."/>
            <person name="Vinetz J.M."/>
            <person name="Sutton G.G."/>
            <person name="Nierman W.C."/>
            <person name="Fouts D.E."/>
        </authorList>
    </citation>
    <scope>NUCLEOTIDE SEQUENCE [LARGE SCALE GENOMIC DNA]</scope>
    <source>
        <strain evidence="1 2">ZUN179</strain>
    </source>
</reference>
<accession>M6UUH0</accession>
<name>M6UUH0_9LEPT</name>
<organism evidence="1 2">
    <name type="scientific">Leptospira santarosai str. ZUN179</name>
    <dbReference type="NCBI Taxonomy" id="1049985"/>
    <lineage>
        <taxon>Bacteria</taxon>
        <taxon>Pseudomonadati</taxon>
        <taxon>Spirochaetota</taxon>
        <taxon>Spirochaetia</taxon>
        <taxon>Leptospirales</taxon>
        <taxon>Leptospiraceae</taxon>
        <taxon>Leptospira</taxon>
    </lineage>
</organism>
<protein>
    <submittedName>
        <fullName evidence="1">Uncharacterized protein</fullName>
    </submittedName>
</protein>
<dbReference type="RefSeq" id="WP_004486286.1">
    <property type="nucleotide sequence ID" value="NZ_AHOQ02000038.1"/>
</dbReference>
<proteinExistence type="predicted"/>
<dbReference type="AlphaFoldDB" id="M6UUH0"/>